<dbReference type="RefSeq" id="WP_093824435.1">
    <property type="nucleotide sequence ID" value="NZ_JAVRES010000004.1"/>
</dbReference>
<keyword evidence="3" id="KW-1185">Reference proteome</keyword>
<evidence type="ECO:0000256" key="1">
    <source>
        <dbReference type="SAM" id="Phobius"/>
    </source>
</evidence>
<dbReference type="EMBL" id="JAVRES010000004">
    <property type="protein sequence ID" value="MDT0435666.1"/>
    <property type="molecule type" value="Genomic_DNA"/>
</dbReference>
<organism evidence="2 3">
    <name type="scientific">Streptomyces doudnae</name>
    <dbReference type="NCBI Taxonomy" id="3075536"/>
    <lineage>
        <taxon>Bacteria</taxon>
        <taxon>Bacillati</taxon>
        <taxon>Actinomycetota</taxon>
        <taxon>Actinomycetes</taxon>
        <taxon>Kitasatosporales</taxon>
        <taxon>Streptomycetaceae</taxon>
        <taxon>Streptomyces</taxon>
    </lineage>
</organism>
<reference evidence="3" key="1">
    <citation type="submission" date="2023-07" db="EMBL/GenBank/DDBJ databases">
        <title>30 novel species of actinomycetes from the DSMZ collection.</title>
        <authorList>
            <person name="Nouioui I."/>
        </authorList>
    </citation>
    <scope>NUCLEOTIDE SEQUENCE [LARGE SCALE GENOMIC DNA]</scope>
    <source>
        <strain evidence="3">DSM 41981</strain>
    </source>
</reference>
<dbReference type="AlphaFoldDB" id="A0ABD5EM68"/>
<protein>
    <submittedName>
        <fullName evidence="2">Uncharacterized protein</fullName>
    </submittedName>
</protein>
<name>A0ABD5EM68_9ACTN</name>
<evidence type="ECO:0000313" key="2">
    <source>
        <dbReference type="EMBL" id="MDT0435666.1"/>
    </source>
</evidence>
<keyword evidence="1" id="KW-0812">Transmembrane</keyword>
<keyword evidence="1" id="KW-0472">Membrane</keyword>
<evidence type="ECO:0000313" key="3">
    <source>
        <dbReference type="Proteomes" id="UP001183535"/>
    </source>
</evidence>
<feature type="transmembrane region" description="Helical" evidence="1">
    <location>
        <begin position="6"/>
        <end position="37"/>
    </location>
</feature>
<dbReference type="Proteomes" id="UP001183535">
    <property type="component" value="Unassembled WGS sequence"/>
</dbReference>
<sequence>MNGLFIFVGALIGWAALATVAIALLVTAGALALFFAARAARAARRRMPQTLPRPRPDHSRT</sequence>
<gene>
    <name evidence="2" type="ORF">RM877_13320</name>
</gene>
<proteinExistence type="predicted"/>
<comment type="caution">
    <text evidence="2">The sequence shown here is derived from an EMBL/GenBank/DDBJ whole genome shotgun (WGS) entry which is preliminary data.</text>
</comment>
<accession>A0ABD5EM68</accession>
<keyword evidence="1" id="KW-1133">Transmembrane helix</keyword>